<dbReference type="Proteomes" id="UP000275951">
    <property type="component" value="Chromosome"/>
</dbReference>
<dbReference type="AlphaFoldDB" id="A0A3S9QKH5"/>
<sequence length="337" mass="36379">MIVEGYKVRVLSLDGVDLGWLDGVRPGGRLTGNVDATVRWSGSITVTQTVAASVEWTRVRLQPVHIDGEGAEVSLGVFIPLVGKGTDRPEATTVTVDLYDRTLLVSENALGETFTVAAGTNPVKAASSLLAGFKEAPVGVVETGVSLPSALVWKPEETTLRAVNDLLTAAGYFALFVDRDGVFQLLPYRDPAGRPVVHRFDPGPDAVHTARLEWVRDANRPNRVVAVSQESGEVKAMTSVVTNTDPASPFSYPSVGRWVTKTYTGVEAATQDVLDAYAKRMLAQYRAERETRTRECAFLPLNLNDVVEAGGVREVVEGIDITMTPGQLMKVETRKVA</sequence>
<gene>
    <name evidence="1" type="ORF">EBQ10_03100</name>
</gene>
<proteinExistence type="predicted"/>
<protein>
    <submittedName>
        <fullName evidence="1">Uncharacterized protein</fullName>
    </submittedName>
</protein>
<dbReference type="RefSeq" id="WP_126919896.1">
    <property type="nucleotide sequence ID" value="NZ_CP033905.1"/>
</dbReference>
<dbReference type="EMBL" id="CP033905">
    <property type="protein sequence ID" value="AZR06379.1"/>
    <property type="molecule type" value="Genomic_DNA"/>
</dbReference>
<organism evidence="1 2">
    <name type="scientific">Trueperella pyogenes</name>
    <dbReference type="NCBI Taxonomy" id="1661"/>
    <lineage>
        <taxon>Bacteria</taxon>
        <taxon>Bacillati</taxon>
        <taxon>Actinomycetota</taxon>
        <taxon>Actinomycetes</taxon>
        <taxon>Actinomycetales</taxon>
        <taxon>Actinomycetaceae</taxon>
        <taxon>Trueperella</taxon>
    </lineage>
</organism>
<name>A0A3S9QKH5_9ACTO</name>
<accession>A0A3S9QKH5</accession>
<evidence type="ECO:0000313" key="1">
    <source>
        <dbReference type="EMBL" id="AZR06379.1"/>
    </source>
</evidence>
<reference evidence="1 2" key="1">
    <citation type="submission" date="2018-11" db="EMBL/GenBank/DDBJ databases">
        <title>Multidrug-resistant genes are associated with an 42-kb island TGI1 carrying a complex class 1 integron in a Trueperella pyogenes.</title>
        <authorList>
            <person name="Dong W."/>
        </authorList>
    </citation>
    <scope>NUCLEOTIDE SEQUENCE [LARGE SCALE GENOMIC DNA]</scope>
    <source>
        <strain evidence="1 2">TP4</strain>
    </source>
</reference>
<evidence type="ECO:0000313" key="2">
    <source>
        <dbReference type="Proteomes" id="UP000275951"/>
    </source>
</evidence>